<evidence type="ECO:0000313" key="2">
    <source>
        <dbReference type="EMBL" id="PVH34268.1"/>
    </source>
</evidence>
<dbReference type="AlphaFoldDB" id="A0A2T8I9F5"/>
<dbReference type="Gramene" id="PVH34268">
    <property type="protein sequence ID" value="PVH34268"/>
    <property type="gene ID" value="PAHAL_8G182700"/>
</dbReference>
<dbReference type="InterPro" id="IPR026960">
    <property type="entry name" value="RVT-Znf"/>
</dbReference>
<reference evidence="2" key="1">
    <citation type="submission" date="2018-04" db="EMBL/GenBank/DDBJ databases">
        <title>WGS assembly of Panicum hallii.</title>
        <authorList>
            <person name="Lovell J."/>
            <person name="Jenkins J."/>
            <person name="Lowry D."/>
            <person name="Mamidi S."/>
            <person name="Sreedasyam A."/>
            <person name="Weng X."/>
            <person name="Barry K."/>
            <person name="Bonette J."/>
            <person name="Campitelli B."/>
            <person name="Daum C."/>
            <person name="Gordon S."/>
            <person name="Gould B."/>
            <person name="Lipzen A."/>
            <person name="Macqueen A."/>
            <person name="Palacio-Mejia J."/>
            <person name="Plott C."/>
            <person name="Shakirov E."/>
            <person name="Shu S."/>
            <person name="Yoshinaga Y."/>
            <person name="Zane M."/>
            <person name="Rokhsar D."/>
            <person name="Grimwood J."/>
            <person name="Schmutz J."/>
            <person name="Juenger T."/>
        </authorList>
    </citation>
    <scope>NUCLEOTIDE SEQUENCE [LARGE SCALE GENOMIC DNA]</scope>
    <source>
        <strain evidence="2">FIL2</strain>
    </source>
</reference>
<gene>
    <name evidence="2" type="ORF">PAHAL_8G182700</name>
</gene>
<feature type="domain" description="Reverse transcriptase zinc-binding" evidence="1">
    <location>
        <begin position="158"/>
        <end position="227"/>
    </location>
</feature>
<name>A0A2T8I9F5_9POAL</name>
<protein>
    <recommendedName>
        <fullName evidence="1">Reverse transcriptase zinc-binding domain-containing protein</fullName>
    </recommendedName>
</protein>
<evidence type="ECO:0000259" key="1">
    <source>
        <dbReference type="Pfam" id="PF13966"/>
    </source>
</evidence>
<sequence length="237" mass="27292">MGFRDLQSFNLARLAKQVWRLLRDPESLCARVLRARYYPDGKLLNARMKGGSSYTWQSILAGLDCFKLGYIWRVGDGTQIKIWEDNWIPGSHNMKVQTRRGNNLLSTVDELINPVVASWDVDLVRSIFEHIDANPILQIPITTGREDCVAWHYNRNGLFSVWRNLWKLQVPGKIKIFGWRALRGVMPCKAILANRHVIPERGCRVCHNGAEDIKHLIFTCDQARAVWRSIGRRTVPS</sequence>
<proteinExistence type="predicted"/>
<dbReference type="Proteomes" id="UP000243499">
    <property type="component" value="Chromosome 8"/>
</dbReference>
<dbReference type="Pfam" id="PF13966">
    <property type="entry name" value="zf-RVT"/>
    <property type="match status" value="1"/>
</dbReference>
<organism evidence="2">
    <name type="scientific">Panicum hallii</name>
    <dbReference type="NCBI Taxonomy" id="206008"/>
    <lineage>
        <taxon>Eukaryota</taxon>
        <taxon>Viridiplantae</taxon>
        <taxon>Streptophyta</taxon>
        <taxon>Embryophyta</taxon>
        <taxon>Tracheophyta</taxon>
        <taxon>Spermatophyta</taxon>
        <taxon>Magnoliopsida</taxon>
        <taxon>Liliopsida</taxon>
        <taxon>Poales</taxon>
        <taxon>Poaceae</taxon>
        <taxon>PACMAD clade</taxon>
        <taxon>Panicoideae</taxon>
        <taxon>Panicodae</taxon>
        <taxon>Paniceae</taxon>
        <taxon>Panicinae</taxon>
        <taxon>Panicum</taxon>
        <taxon>Panicum sect. Panicum</taxon>
    </lineage>
</organism>
<dbReference type="EMBL" id="CM008053">
    <property type="protein sequence ID" value="PVH34268.1"/>
    <property type="molecule type" value="Genomic_DNA"/>
</dbReference>
<accession>A0A2T8I9F5</accession>